<evidence type="ECO:0000313" key="10">
    <source>
        <dbReference type="EMBL" id="KAE9521399.1"/>
    </source>
</evidence>
<dbReference type="SUPFAM" id="SSF53098">
    <property type="entry name" value="Ribonuclease H-like"/>
    <property type="match status" value="1"/>
</dbReference>
<evidence type="ECO:0000256" key="3">
    <source>
        <dbReference type="ARBA" id="ARBA00022771"/>
    </source>
</evidence>
<dbReference type="PANTHER" id="PTHR46481">
    <property type="entry name" value="ZINC FINGER BED DOMAIN-CONTAINING PROTEIN 4"/>
    <property type="match status" value="1"/>
</dbReference>
<comment type="subcellular location">
    <subcellularLocation>
        <location evidence="1">Nucleus</location>
    </subcellularLocation>
</comment>
<dbReference type="InterPro" id="IPR003656">
    <property type="entry name" value="Znf_BED"/>
</dbReference>
<dbReference type="AlphaFoldDB" id="A0A6G0SSV6"/>
<proteinExistence type="predicted"/>
<keyword evidence="6" id="KW-0804">Transcription</keyword>
<feature type="compositionally biased region" description="Low complexity" evidence="8">
    <location>
        <begin position="80"/>
        <end position="94"/>
    </location>
</feature>
<keyword evidence="4" id="KW-0862">Zinc</keyword>
<evidence type="ECO:0000256" key="7">
    <source>
        <dbReference type="ARBA" id="ARBA00023242"/>
    </source>
</evidence>
<keyword evidence="2" id="KW-0479">Metal-binding</keyword>
<dbReference type="InterPro" id="IPR012337">
    <property type="entry name" value="RNaseH-like_sf"/>
</dbReference>
<evidence type="ECO:0000256" key="2">
    <source>
        <dbReference type="ARBA" id="ARBA00022723"/>
    </source>
</evidence>
<keyword evidence="7" id="KW-0539">Nucleus</keyword>
<dbReference type="InterPro" id="IPR052035">
    <property type="entry name" value="ZnF_BED_domain_contain"/>
</dbReference>
<reference evidence="10 11" key="1">
    <citation type="submission" date="2019-08" db="EMBL/GenBank/DDBJ databases">
        <title>The genome of the soybean aphid Biotype 1, its phylome, world population structure and adaptation to the North American continent.</title>
        <authorList>
            <person name="Giordano R."/>
            <person name="Donthu R.K."/>
            <person name="Hernandez A.G."/>
            <person name="Wright C.L."/>
            <person name="Zimin A.V."/>
        </authorList>
    </citation>
    <scope>NUCLEOTIDE SEQUENCE [LARGE SCALE GENOMIC DNA]</scope>
    <source>
        <tissue evidence="10">Whole aphids</tissue>
    </source>
</reference>
<feature type="region of interest" description="Disordered" evidence="8">
    <location>
        <begin position="77"/>
        <end position="112"/>
    </location>
</feature>
<name>A0A6G0SSV6_APHGL</name>
<keyword evidence="3" id="KW-0863">Zinc-finger</keyword>
<comment type="caution">
    <text evidence="10">The sequence shown here is derived from an EMBL/GenBank/DDBJ whole genome shotgun (WGS) entry which is preliminary data.</text>
</comment>
<protein>
    <recommendedName>
        <fullName evidence="9">BED-type domain-containing protein</fullName>
    </recommendedName>
</protein>
<gene>
    <name evidence="10" type="ORF">AGLY_018221</name>
</gene>
<feature type="compositionally biased region" description="Basic residues" evidence="8">
    <location>
        <begin position="99"/>
        <end position="109"/>
    </location>
</feature>
<evidence type="ECO:0000256" key="1">
    <source>
        <dbReference type="ARBA" id="ARBA00004123"/>
    </source>
</evidence>
<dbReference type="GO" id="GO:0003677">
    <property type="term" value="F:DNA binding"/>
    <property type="evidence" value="ECO:0007669"/>
    <property type="project" value="InterPro"/>
</dbReference>
<dbReference type="OrthoDB" id="6609959at2759"/>
<organism evidence="10 11">
    <name type="scientific">Aphis glycines</name>
    <name type="common">Soybean aphid</name>
    <dbReference type="NCBI Taxonomy" id="307491"/>
    <lineage>
        <taxon>Eukaryota</taxon>
        <taxon>Metazoa</taxon>
        <taxon>Ecdysozoa</taxon>
        <taxon>Arthropoda</taxon>
        <taxon>Hexapoda</taxon>
        <taxon>Insecta</taxon>
        <taxon>Pterygota</taxon>
        <taxon>Neoptera</taxon>
        <taxon>Paraneoptera</taxon>
        <taxon>Hemiptera</taxon>
        <taxon>Sternorrhyncha</taxon>
        <taxon>Aphidomorpha</taxon>
        <taxon>Aphidoidea</taxon>
        <taxon>Aphididae</taxon>
        <taxon>Aphidini</taxon>
        <taxon>Aphis</taxon>
        <taxon>Aphis</taxon>
    </lineage>
</organism>
<evidence type="ECO:0000259" key="9">
    <source>
        <dbReference type="Pfam" id="PF02892"/>
    </source>
</evidence>
<evidence type="ECO:0000256" key="6">
    <source>
        <dbReference type="ARBA" id="ARBA00023163"/>
    </source>
</evidence>
<keyword evidence="11" id="KW-1185">Reference proteome</keyword>
<dbReference type="GO" id="GO:0005634">
    <property type="term" value="C:nucleus"/>
    <property type="evidence" value="ECO:0007669"/>
    <property type="project" value="UniProtKB-SubCell"/>
</dbReference>
<evidence type="ECO:0000313" key="11">
    <source>
        <dbReference type="Proteomes" id="UP000475862"/>
    </source>
</evidence>
<dbReference type="EMBL" id="VYZN01002959">
    <property type="protein sequence ID" value="KAE9521399.1"/>
    <property type="molecule type" value="Genomic_DNA"/>
</dbReference>
<dbReference type="Proteomes" id="UP000475862">
    <property type="component" value="Unassembled WGS sequence"/>
</dbReference>
<dbReference type="GO" id="GO:0008270">
    <property type="term" value="F:zinc ion binding"/>
    <property type="evidence" value="ECO:0007669"/>
    <property type="project" value="UniProtKB-KW"/>
</dbReference>
<evidence type="ECO:0000256" key="5">
    <source>
        <dbReference type="ARBA" id="ARBA00023015"/>
    </source>
</evidence>
<keyword evidence="5" id="KW-0805">Transcription regulation</keyword>
<sequence length="386" mass="44040">MNSNRKSWVWQYANRVENKAYCNLCSENENNEFCCNGGSTGSLGRHLATIHNVQPLSNNSKSKRDASRHEIDNPEMFCASTSTSTQSTSESQVTDNNHRQPRNHRRTYANRKNDDFCNSEETELIHQALAKMIAMNQMPISFCSSAGFEQFMNIVKPNYKICKEEAIKKRLKSLKLSIQDIIQRDLKSANNIACTSDCWSLLSQDSYITVTAHMINDEWCPKSYTLTTHKMEESHTASNLGYQLENTFEKWEIDQKVIIVVTDHAKNVLNAVQMLSNVSETNDLTCAAHTVQLAVKYGLQQDNINLLITQCSKIVSHFKHSNLAKHALKNKQTQLGLTEHTLIQSCATRWNSVYLMLNRLYTNRCATANVLADHTVKNRPWQKNLK</sequence>
<evidence type="ECO:0000256" key="4">
    <source>
        <dbReference type="ARBA" id="ARBA00022833"/>
    </source>
</evidence>
<dbReference type="PANTHER" id="PTHR46481:SF10">
    <property type="entry name" value="ZINC FINGER BED DOMAIN-CONTAINING PROTEIN 39"/>
    <property type="match status" value="1"/>
</dbReference>
<dbReference type="Pfam" id="PF02892">
    <property type="entry name" value="zf-BED"/>
    <property type="match status" value="1"/>
</dbReference>
<accession>A0A6G0SSV6</accession>
<feature type="domain" description="BED-type" evidence="9">
    <location>
        <begin position="9"/>
        <end position="52"/>
    </location>
</feature>
<evidence type="ECO:0000256" key="8">
    <source>
        <dbReference type="SAM" id="MobiDB-lite"/>
    </source>
</evidence>
<dbReference type="SMART" id="SM00614">
    <property type="entry name" value="ZnF_BED"/>
    <property type="match status" value="1"/>
</dbReference>